<dbReference type="Gene3D" id="3.40.50.1110">
    <property type="entry name" value="SGNH hydrolase"/>
    <property type="match status" value="1"/>
</dbReference>
<protein>
    <submittedName>
        <fullName evidence="3">Uncharacterized protein</fullName>
    </submittedName>
</protein>
<dbReference type="InterPro" id="IPR001087">
    <property type="entry name" value="GDSL"/>
</dbReference>
<evidence type="ECO:0000256" key="1">
    <source>
        <dbReference type="ARBA" id="ARBA00022801"/>
    </source>
</evidence>
<dbReference type="PANTHER" id="PTHR45648:SF22">
    <property type="entry name" value="GDSL LIPASE_ACYLHYDROLASE FAMILY PROTEIN (AFU_ORTHOLOGUE AFUA_4G14700)"/>
    <property type="match status" value="1"/>
</dbReference>
<dbReference type="Proteomes" id="UP001479436">
    <property type="component" value="Unassembled WGS sequence"/>
</dbReference>
<feature type="chain" id="PRO_5047089857" evidence="2">
    <location>
        <begin position="21"/>
        <end position="293"/>
    </location>
</feature>
<evidence type="ECO:0000313" key="4">
    <source>
        <dbReference type="Proteomes" id="UP001479436"/>
    </source>
</evidence>
<dbReference type="InterPro" id="IPR051058">
    <property type="entry name" value="GDSL_Est/Lipase"/>
</dbReference>
<keyword evidence="4" id="KW-1185">Reference proteome</keyword>
<proteinExistence type="predicted"/>
<accession>A0ABR2VMZ7</accession>
<organism evidence="3 4">
    <name type="scientific">Basidiobolus ranarum</name>
    <dbReference type="NCBI Taxonomy" id="34480"/>
    <lineage>
        <taxon>Eukaryota</taxon>
        <taxon>Fungi</taxon>
        <taxon>Fungi incertae sedis</taxon>
        <taxon>Zoopagomycota</taxon>
        <taxon>Entomophthoromycotina</taxon>
        <taxon>Basidiobolomycetes</taxon>
        <taxon>Basidiobolales</taxon>
        <taxon>Basidiobolaceae</taxon>
        <taxon>Basidiobolus</taxon>
    </lineage>
</organism>
<keyword evidence="2" id="KW-0732">Signal</keyword>
<feature type="signal peptide" evidence="2">
    <location>
        <begin position="1"/>
        <end position="20"/>
    </location>
</feature>
<gene>
    <name evidence="3" type="ORF">K7432_015476</name>
</gene>
<sequence length="293" mass="33923">MKLIPLTFFNLSIQCIVVFGIDIKDIQNLVIFGDSYSDTGNLLNVTFQTYFPQGYVNGHFSNGLLWPEYTKNRTEWDIENYSFAGATVSNLDEISEVAFLGVPVPSIEQQIEAHKQRLLYNPNQFDSKDTLYVVAAAGNDYNWDRTPDPLRILELLEKATMPLFQPPINAKQVIFWNVGLEKLPRDRLTPWKYKLSLFQRKLHNKGLNEMVERYQSSNVDLKLKVFDQDMVLTNAVNDPSFTNRFEPCIRKSANGYISICHYPEKSVFWDDIHLTTPIHRKLTDEFLKTVKSL</sequence>
<dbReference type="Pfam" id="PF00657">
    <property type="entry name" value="Lipase_GDSL"/>
    <property type="match status" value="1"/>
</dbReference>
<dbReference type="PANTHER" id="PTHR45648">
    <property type="entry name" value="GDSL LIPASE/ACYLHYDROLASE FAMILY PROTEIN (AFU_ORTHOLOGUE AFUA_4G14700)"/>
    <property type="match status" value="1"/>
</dbReference>
<comment type="caution">
    <text evidence="3">The sequence shown here is derived from an EMBL/GenBank/DDBJ whole genome shotgun (WGS) entry which is preliminary data.</text>
</comment>
<dbReference type="EMBL" id="JASJQH010008991">
    <property type="protein sequence ID" value="KAK9685501.1"/>
    <property type="molecule type" value="Genomic_DNA"/>
</dbReference>
<dbReference type="SUPFAM" id="SSF52266">
    <property type="entry name" value="SGNH hydrolase"/>
    <property type="match status" value="1"/>
</dbReference>
<name>A0ABR2VMZ7_9FUNG</name>
<keyword evidence="1" id="KW-0378">Hydrolase</keyword>
<reference evidence="3 4" key="1">
    <citation type="submission" date="2023-04" db="EMBL/GenBank/DDBJ databases">
        <title>Genome of Basidiobolus ranarum AG-B5.</title>
        <authorList>
            <person name="Stajich J.E."/>
            <person name="Carter-House D."/>
            <person name="Gryganskyi A."/>
        </authorList>
    </citation>
    <scope>NUCLEOTIDE SEQUENCE [LARGE SCALE GENOMIC DNA]</scope>
    <source>
        <strain evidence="3 4">AG-B5</strain>
    </source>
</reference>
<dbReference type="InterPro" id="IPR036514">
    <property type="entry name" value="SGNH_hydro_sf"/>
</dbReference>
<evidence type="ECO:0000256" key="2">
    <source>
        <dbReference type="SAM" id="SignalP"/>
    </source>
</evidence>
<evidence type="ECO:0000313" key="3">
    <source>
        <dbReference type="EMBL" id="KAK9685501.1"/>
    </source>
</evidence>